<dbReference type="InterPro" id="IPR039498">
    <property type="entry name" value="NTP_transf_5"/>
</dbReference>
<reference evidence="1" key="2">
    <citation type="submission" date="2021-04" db="EMBL/GenBank/DDBJ databases">
        <authorList>
            <person name="Gilroy R."/>
        </authorList>
    </citation>
    <scope>NUCLEOTIDE SEQUENCE</scope>
    <source>
        <strain evidence="1">CHK188-16595</strain>
    </source>
</reference>
<reference evidence="1" key="1">
    <citation type="journal article" date="2021" name="PeerJ">
        <title>Extensive microbial diversity within the chicken gut microbiome revealed by metagenomics and culture.</title>
        <authorList>
            <person name="Gilroy R."/>
            <person name="Ravi A."/>
            <person name="Getino M."/>
            <person name="Pursley I."/>
            <person name="Horton D.L."/>
            <person name="Alikhan N.F."/>
            <person name="Baker D."/>
            <person name="Gharbi K."/>
            <person name="Hall N."/>
            <person name="Watson M."/>
            <person name="Adriaenssens E.M."/>
            <person name="Foster-Nyarko E."/>
            <person name="Jarju S."/>
            <person name="Secka A."/>
            <person name="Antonio M."/>
            <person name="Oren A."/>
            <person name="Chaudhuri R.R."/>
            <person name="La Ragione R."/>
            <person name="Hildebrand F."/>
            <person name="Pallen M.J."/>
        </authorList>
    </citation>
    <scope>NUCLEOTIDE SEQUENCE</scope>
    <source>
        <strain evidence="1">CHK188-16595</strain>
    </source>
</reference>
<dbReference type="Proteomes" id="UP000823877">
    <property type="component" value="Unassembled WGS sequence"/>
</dbReference>
<dbReference type="Pfam" id="PF14907">
    <property type="entry name" value="NTP_transf_5"/>
    <property type="match status" value="1"/>
</dbReference>
<dbReference type="EMBL" id="DWXN01000010">
    <property type="protein sequence ID" value="HJB74877.1"/>
    <property type="molecule type" value="Genomic_DNA"/>
</dbReference>
<evidence type="ECO:0000313" key="1">
    <source>
        <dbReference type="EMBL" id="HJB74877.1"/>
    </source>
</evidence>
<comment type="caution">
    <text evidence="1">The sequence shown here is derived from an EMBL/GenBank/DDBJ whole genome shotgun (WGS) entry which is preliminary data.</text>
</comment>
<sequence>MNKEQEYLIKLSAAYLHGEKIRLKEEINYPELIKESLRQDLFGVAFCAIADSANKNEVIDKAALARYQALFTESLYNSNLLMKVYGDLKAALTGAQIRFVPVKGVVLRNYYPVAETRSMGDADVLIDAGNRNAAKAALIQAGFTCESDNGPEWAYRKNGIRMEVHTSILNASTGKNNAKQYFADAIDHANFSGFEGRFDDTYHFEFLLTHLAQHFCYYGAGIRMILDLAVMLKACDIDVERVLKDLDSAGLGKFAKTMLSVCWKWYGCGCDLGEETAKAEDFLASHGTFGFTNRNISAVVERKDLEVGKTGGTFLKRLRLLFPSYQRMKEIPYIKFIENRPYLTPFAWVYRFFYNLKHKKAFMMGAVKGLADKDSEKEAQKELEFFREIGLS</sequence>
<protein>
    <submittedName>
        <fullName evidence="1">Nucleotidyltransferase family protein</fullName>
    </submittedName>
</protein>
<proteinExistence type="predicted"/>
<dbReference type="AlphaFoldDB" id="A0A9D2S8S2"/>
<evidence type="ECO:0000313" key="2">
    <source>
        <dbReference type="Proteomes" id="UP000823877"/>
    </source>
</evidence>
<accession>A0A9D2S8S2</accession>
<organism evidence="1 2">
    <name type="scientific">Candidatus Eubacterium faecale</name>
    <dbReference type="NCBI Taxonomy" id="2838568"/>
    <lineage>
        <taxon>Bacteria</taxon>
        <taxon>Bacillati</taxon>
        <taxon>Bacillota</taxon>
        <taxon>Clostridia</taxon>
        <taxon>Eubacteriales</taxon>
        <taxon>Eubacteriaceae</taxon>
        <taxon>Eubacterium</taxon>
    </lineage>
</organism>
<gene>
    <name evidence="1" type="ORF">IAA37_04290</name>
</gene>
<name>A0A9D2S8S2_9FIRM</name>